<name>A0ABS8TVZ3_9SPHI</name>
<keyword evidence="2" id="KW-1185">Reference proteome</keyword>
<evidence type="ECO:0000313" key="2">
    <source>
        <dbReference type="Proteomes" id="UP001199919"/>
    </source>
</evidence>
<dbReference type="EMBL" id="JAJPWV010000001">
    <property type="protein sequence ID" value="MCD8738996.1"/>
    <property type="molecule type" value="Genomic_DNA"/>
</dbReference>
<accession>A0ABS8TVZ3</accession>
<dbReference type="RefSeq" id="WP_232174873.1">
    <property type="nucleotide sequence ID" value="NZ_JAJPWV010000001.1"/>
</dbReference>
<protein>
    <submittedName>
        <fullName evidence="1">Murein L,D-transpeptidase catalytic domain family protein</fullName>
    </submittedName>
</protein>
<dbReference type="Pfam" id="PF13645">
    <property type="entry name" value="YkuD_2"/>
    <property type="match status" value="1"/>
</dbReference>
<dbReference type="PANTHER" id="PTHR38477">
    <property type="entry name" value="HYPOTHETICAL EXPORTED PROTEIN"/>
    <property type="match status" value="1"/>
</dbReference>
<organism evidence="1 2">
    <name type="scientific">Mucilaginibacter roseus</name>
    <dbReference type="NCBI Taxonomy" id="1528868"/>
    <lineage>
        <taxon>Bacteria</taxon>
        <taxon>Pseudomonadati</taxon>
        <taxon>Bacteroidota</taxon>
        <taxon>Sphingobacteriia</taxon>
        <taxon>Sphingobacteriales</taxon>
        <taxon>Sphingobacteriaceae</taxon>
        <taxon>Mucilaginibacter</taxon>
    </lineage>
</organism>
<dbReference type="PANTHER" id="PTHR38477:SF1">
    <property type="entry name" value="MUREIN L,D-TRANSPEPTIDASE CATALYTIC DOMAIN FAMILY PROTEIN"/>
    <property type="match status" value="1"/>
</dbReference>
<sequence length="269" mass="29673">MRKYFLWAICSLLIVFSIAFISWSPASSDKRLNDVKVASTSKHTASLSELYSQYVTDIYNTAQLQLTGMDALVFQKAITGYINLKTAHKLPENSNVITVVDFNKSSREKRMWIIDVAAKKLLLNTWVSHGQGSGDDMATAFSNTEHSHQSSLGFYVTDDVYVGKHGRSLRLNGMDAGFNSNARQRAIVVHAADYVSQASINQLGRLGRSHGCPAVSPEVCATVINTIKGQNMLYITGNDSRYASKYLNENIAENFLFATASTQNVAKVL</sequence>
<gene>
    <name evidence="1" type="ORF">LT679_00150</name>
</gene>
<dbReference type="Proteomes" id="UP001199919">
    <property type="component" value="Unassembled WGS sequence"/>
</dbReference>
<dbReference type="InterPro" id="IPR032676">
    <property type="entry name" value="YkuD_2"/>
</dbReference>
<evidence type="ECO:0000313" key="1">
    <source>
        <dbReference type="EMBL" id="MCD8738996.1"/>
    </source>
</evidence>
<proteinExistence type="predicted"/>
<comment type="caution">
    <text evidence="1">The sequence shown here is derived from an EMBL/GenBank/DDBJ whole genome shotgun (WGS) entry which is preliminary data.</text>
</comment>
<reference evidence="1 2" key="1">
    <citation type="submission" date="2021-12" db="EMBL/GenBank/DDBJ databases">
        <title>Mucilaginibacter roseus genome.</title>
        <authorList>
            <person name="Ferreira J.R."/>
            <person name="Newman J.D."/>
        </authorList>
    </citation>
    <scope>NUCLEOTIDE SEQUENCE [LARGE SCALE GENOMIC DNA]</scope>
    <source>
        <strain evidence="1 2">LMG 28454</strain>
    </source>
</reference>